<dbReference type="InterPro" id="IPR058240">
    <property type="entry name" value="rSAM_sf"/>
</dbReference>
<evidence type="ECO:0000256" key="5">
    <source>
        <dbReference type="ARBA" id="ARBA00022898"/>
    </source>
</evidence>
<dbReference type="PROSITE" id="PS51918">
    <property type="entry name" value="RADICAL_SAM"/>
    <property type="match status" value="1"/>
</dbReference>
<name>A0A1G2KT14_9BACT</name>
<comment type="caution">
    <text evidence="9">The sequence shown here is derived from an EMBL/GenBank/DDBJ whole genome shotgun (WGS) entry which is preliminary data.</text>
</comment>
<dbReference type="GO" id="GO:0051539">
    <property type="term" value="F:4 iron, 4 sulfur cluster binding"/>
    <property type="evidence" value="ECO:0007669"/>
    <property type="project" value="UniProtKB-KW"/>
</dbReference>
<proteinExistence type="predicted"/>
<keyword evidence="5" id="KW-0663">Pyridoxal phosphate</keyword>
<dbReference type="SFLD" id="SFLDS00029">
    <property type="entry name" value="Radical_SAM"/>
    <property type="match status" value="1"/>
</dbReference>
<organism evidence="9 10">
    <name type="scientific">Candidatus Sungbacteria bacterium RIFCSPHIGHO2_02_FULL_49_20</name>
    <dbReference type="NCBI Taxonomy" id="1802272"/>
    <lineage>
        <taxon>Bacteria</taxon>
        <taxon>Candidatus Sungiibacteriota</taxon>
    </lineage>
</organism>
<dbReference type="CDD" id="cd01335">
    <property type="entry name" value="Radical_SAM"/>
    <property type="match status" value="1"/>
</dbReference>
<dbReference type="AlphaFoldDB" id="A0A1G2KT14"/>
<keyword evidence="7" id="KW-0411">Iron-sulfur</keyword>
<feature type="domain" description="Radical SAM core" evidence="8">
    <location>
        <begin position="54"/>
        <end position="272"/>
    </location>
</feature>
<protein>
    <recommendedName>
        <fullName evidence="8">Radical SAM core domain-containing protein</fullName>
    </recommendedName>
</protein>
<dbReference type="InterPro" id="IPR013785">
    <property type="entry name" value="Aldolase_TIM"/>
</dbReference>
<evidence type="ECO:0000256" key="3">
    <source>
        <dbReference type="ARBA" id="ARBA00022691"/>
    </source>
</evidence>
<sequence length="311" mass="35603">MKEKITPHLQRKIRDGSVAIARQFQLQNIPSESVVPNDPLGEESFFSPVKGIIHKYPNRVLWKATYRCTAHCRFCTRVRQIGSPEGDLEDADIVPALYYIRSHPEIDDVILSGGDPLVVPQTLMRMISGLRDIPSVRVVRIGTRLPIHSPKSIGSPQVERAFKTLQDCAASFQTYVLVHVNHPDELDYEVIDAIRTIRAHGFPMLSQTVFLKAVNDKEEVLEELFKKLYYLGVIPYYIYRCDYVMGLEHFVCDIEREREIMTALHKRMSGIALPRYIVDVEGVGKIPVPLGFWDVPNIRRCRDYANTVIQL</sequence>
<evidence type="ECO:0000256" key="1">
    <source>
        <dbReference type="ARBA" id="ARBA00001933"/>
    </source>
</evidence>
<evidence type="ECO:0000256" key="6">
    <source>
        <dbReference type="ARBA" id="ARBA00023004"/>
    </source>
</evidence>
<evidence type="ECO:0000256" key="4">
    <source>
        <dbReference type="ARBA" id="ARBA00022723"/>
    </source>
</evidence>
<dbReference type="Gene3D" id="3.20.20.70">
    <property type="entry name" value="Aldolase class I"/>
    <property type="match status" value="1"/>
</dbReference>
<evidence type="ECO:0000256" key="2">
    <source>
        <dbReference type="ARBA" id="ARBA00022485"/>
    </source>
</evidence>
<dbReference type="PANTHER" id="PTHR30538:SF0">
    <property type="entry name" value="L-LYSINE 2,3-AMINOMUTASE AQ_1632-RELATED"/>
    <property type="match status" value="1"/>
</dbReference>
<evidence type="ECO:0000313" key="10">
    <source>
        <dbReference type="Proteomes" id="UP000178710"/>
    </source>
</evidence>
<keyword evidence="6" id="KW-0408">Iron</keyword>
<dbReference type="SFLD" id="SFLDG01070">
    <property type="entry name" value="PLP-dependent"/>
    <property type="match status" value="1"/>
</dbReference>
<keyword evidence="3" id="KW-0949">S-adenosyl-L-methionine</keyword>
<evidence type="ECO:0000256" key="7">
    <source>
        <dbReference type="ARBA" id="ARBA00023014"/>
    </source>
</evidence>
<dbReference type="InterPro" id="IPR007197">
    <property type="entry name" value="rSAM"/>
</dbReference>
<accession>A0A1G2KT14</accession>
<dbReference type="GO" id="GO:0003824">
    <property type="term" value="F:catalytic activity"/>
    <property type="evidence" value="ECO:0007669"/>
    <property type="project" value="InterPro"/>
</dbReference>
<dbReference type="SUPFAM" id="SSF102114">
    <property type="entry name" value="Radical SAM enzymes"/>
    <property type="match status" value="1"/>
</dbReference>
<reference evidence="9 10" key="1">
    <citation type="journal article" date="2016" name="Nat. Commun.">
        <title>Thousands of microbial genomes shed light on interconnected biogeochemical processes in an aquifer system.</title>
        <authorList>
            <person name="Anantharaman K."/>
            <person name="Brown C.T."/>
            <person name="Hug L.A."/>
            <person name="Sharon I."/>
            <person name="Castelle C.J."/>
            <person name="Probst A.J."/>
            <person name="Thomas B.C."/>
            <person name="Singh A."/>
            <person name="Wilkins M.J."/>
            <person name="Karaoz U."/>
            <person name="Brodie E.L."/>
            <person name="Williams K.H."/>
            <person name="Hubbard S.S."/>
            <person name="Banfield J.F."/>
        </authorList>
    </citation>
    <scope>NUCLEOTIDE SEQUENCE [LARGE SCALE GENOMIC DNA]</scope>
</reference>
<dbReference type="GO" id="GO:0046872">
    <property type="term" value="F:metal ion binding"/>
    <property type="evidence" value="ECO:0007669"/>
    <property type="project" value="UniProtKB-KW"/>
</dbReference>
<dbReference type="InterPro" id="IPR003739">
    <property type="entry name" value="Lys_aminomutase/Glu_NH3_mut"/>
</dbReference>
<keyword evidence="4" id="KW-0479">Metal-binding</keyword>
<evidence type="ECO:0000313" key="9">
    <source>
        <dbReference type="EMBL" id="OHA01591.1"/>
    </source>
</evidence>
<dbReference type="Proteomes" id="UP000178710">
    <property type="component" value="Unassembled WGS sequence"/>
</dbReference>
<comment type="cofactor">
    <cofactor evidence="1">
        <name>pyridoxal 5'-phosphate</name>
        <dbReference type="ChEBI" id="CHEBI:597326"/>
    </cofactor>
</comment>
<evidence type="ECO:0000259" key="8">
    <source>
        <dbReference type="PROSITE" id="PS51918"/>
    </source>
</evidence>
<keyword evidence="2" id="KW-0004">4Fe-4S</keyword>
<gene>
    <name evidence="9" type="ORF">A3C12_00605</name>
</gene>
<dbReference type="Pfam" id="PF04055">
    <property type="entry name" value="Radical_SAM"/>
    <property type="match status" value="1"/>
</dbReference>
<dbReference type="EMBL" id="MHQK01000023">
    <property type="protein sequence ID" value="OHA01591.1"/>
    <property type="molecule type" value="Genomic_DNA"/>
</dbReference>
<dbReference type="PANTHER" id="PTHR30538">
    <property type="entry name" value="LYSINE 2,3-AMINOMUTASE-RELATED"/>
    <property type="match status" value="1"/>
</dbReference>